<comment type="subunit">
    <text evidence="1">Forms a complex composed of PxpA, PxpB and PxpC.</text>
</comment>
<dbReference type="EC" id="3.5.2.9" evidence="1"/>
<keyword evidence="1" id="KW-0067">ATP-binding</keyword>
<comment type="function">
    <text evidence="1">Catalyzes the cleavage of 5-oxoproline to form L-glutamate coupled to the hydrolysis of ATP to ADP and inorganic phosphate.</text>
</comment>
<comment type="catalytic activity">
    <reaction evidence="1">
        <text>5-oxo-L-proline + ATP + 2 H2O = L-glutamate + ADP + phosphate + H(+)</text>
        <dbReference type="Rhea" id="RHEA:10348"/>
        <dbReference type="ChEBI" id="CHEBI:15377"/>
        <dbReference type="ChEBI" id="CHEBI:15378"/>
        <dbReference type="ChEBI" id="CHEBI:29985"/>
        <dbReference type="ChEBI" id="CHEBI:30616"/>
        <dbReference type="ChEBI" id="CHEBI:43474"/>
        <dbReference type="ChEBI" id="CHEBI:58402"/>
        <dbReference type="ChEBI" id="CHEBI:456216"/>
        <dbReference type="EC" id="3.5.2.9"/>
    </reaction>
</comment>
<evidence type="ECO:0000313" key="3">
    <source>
        <dbReference type="Proteomes" id="UP000451565"/>
    </source>
</evidence>
<dbReference type="PANTHER" id="PTHR30292:SF0">
    <property type="entry name" value="5-OXOPROLINASE SUBUNIT A"/>
    <property type="match status" value="1"/>
</dbReference>
<dbReference type="RefSeq" id="WP_153234107.1">
    <property type="nucleotide sequence ID" value="NZ_WINI01000003.1"/>
</dbReference>
<keyword evidence="1" id="KW-0547">Nucleotide-binding</keyword>
<dbReference type="InterPro" id="IPR011330">
    <property type="entry name" value="Glyco_hydro/deAcase_b/a-brl"/>
</dbReference>
<dbReference type="SUPFAM" id="SSF88713">
    <property type="entry name" value="Glycoside hydrolase/deacetylase"/>
    <property type="match status" value="1"/>
</dbReference>
<dbReference type="PANTHER" id="PTHR30292">
    <property type="entry name" value="UNCHARACTERIZED PROTEIN YBGL-RELATED"/>
    <property type="match status" value="1"/>
</dbReference>
<dbReference type="EMBL" id="WINI01000003">
    <property type="protein sequence ID" value="MQR00522.1"/>
    <property type="molecule type" value="Genomic_DNA"/>
</dbReference>
<evidence type="ECO:0000256" key="1">
    <source>
        <dbReference type="HAMAP-Rule" id="MF_00691"/>
    </source>
</evidence>
<accession>A0A843YTE4</accession>
<dbReference type="Pfam" id="PF03746">
    <property type="entry name" value="LamB_YcsF"/>
    <property type="match status" value="1"/>
</dbReference>
<dbReference type="AlphaFoldDB" id="A0A843YTE4"/>
<gene>
    <name evidence="1 2" type="primary">pxpA</name>
    <name evidence="2" type="ORF">GEV47_07485</name>
</gene>
<dbReference type="OrthoDB" id="9773478at2"/>
<evidence type="ECO:0000313" key="2">
    <source>
        <dbReference type="EMBL" id="MQR00522.1"/>
    </source>
</evidence>
<dbReference type="Proteomes" id="UP000451565">
    <property type="component" value="Unassembled WGS sequence"/>
</dbReference>
<dbReference type="NCBIfam" id="NF003816">
    <property type="entry name" value="PRK05406.1-5"/>
    <property type="match status" value="1"/>
</dbReference>
<comment type="similarity">
    <text evidence="1">Belongs to the LamB/PxpA family.</text>
</comment>
<dbReference type="NCBIfam" id="NF003814">
    <property type="entry name" value="PRK05406.1-3"/>
    <property type="match status" value="1"/>
</dbReference>
<dbReference type="GO" id="GO:0005975">
    <property type="term" value="P:carbohydrate metabolic process"/>
    <property type="evidence" value="ECO:0007669"/>
    <property type="project" value="InterPro"/>
</dbReference>
<keyword evidence="3" id="KW-1185">Reference proteome</keyword>
<dbReference type="GO" id="GO:0017168">
    <property type="term" value="F:5-oxoprolinase (ATP-hydrolyzing) activity"/>
    <property type="evidence" value="ECO:0007669"/>
    <property type="project" value="UniProtKB-UniRule"/>
</dbReference>
<dbReference type="HAMAP" id="MF_00691">
    <property type="entry name" value="PxpA"/>
    <property type="match status" value="1"/>
</dbReference>
<dbReference type="GO" id="GO:0005524">
    <property type="term" value="F:ATP binding"/>
    <property type="evidence" value="ECO:0007669"/>
    <property type="project" value="UniProtKB-UniRule"/>
</dbReference>
<dbReference type="CDD" id="cd10800">
    <property type="entry name" value="LamB_YcsF_YbgL_like"/>
    <property type="match status" value="1"/>
</dbReference>
<dbReference type="InterPro" id="IPR005501">
    <property type="entry name" value="LamB/YcsF/PxpA-like"/>
</dbReference>
<proteinExistence type="inferred from homology"/>
<dbReference type="NCBIfam" id="NF003815">
    <property type="entry name" value="PRK05406.1-4"/>
    <property type="match status" value="1"/>
</dbReference>
<sequence>MAKAKDIAANLAKLEDTRQSSNYAHLSVDLNADLGEDCGANDEALLALVSSANIACGWHAGNAMLMQQCVSWAIQHGVAIGAHPSFPDRDNFGRTEMQLPPQEIYSGMLYQIGALSAIATAQGARLAHVKPHGALYNQAARDPVLADVIVAAVRDFDPTLALFGLANSELIHAAQRAGLSAVEEVFADRGYNPDGSLVKRGTPGALIEDEELALAQTMSMVRDSKVQAVDGSFIPLTAHTVCLHGDGAHALAFAKRIRSHLQKEGIIISAMHESQNIASSVDHFSLFPLLT</sequence>
<keyword evidence="1 2" id="KW-0378">Hydrolase</keyword>
<dbReference type="Gene3D" id="3.20.20.370">
    <property type="entry name" value="Glycoside hydrolase/deacetylase"/>
    <property type="match status" value="1"/>
</dbReference>
<protein>
    <recommendedName>
        <fullName evidence="1">5-oxoprolinase subunit A</fullName>
        <shortName evidence="1">5-OPase subunit A</shortName>
        <ecNumber evidence="1">3.5.2.9</ecNumber>
    </recommendedName>
    <alternativeName>
        <fullName evidence="1">5-oxoprolinase (ATP-hydrolyzing) subunit A</fullName>
    </alternativeName>
</protein>
<name>A0A843YTE4_9BURK</name>
<reference evidence="2 3" key="1">
    <citation type="submission" date="2019-10" db="EMBL/GenBank/DDBJ databases">
        <title>Glaciimonas soli sp. nov., a psychrophilic bacterium isolated from the forest soil of a high elevation mountain in Taiwan.</title>
        <authorList>
            <person name="Wang L.-T."/>
            <person name="Shieh W.Y."/>
        </authorList>
    </citation>
    <scope>NUCLEOTIDE SEQUENCE [LARGE SCALE GENOMIC DNA]</scope>
    <source>
        <strain evidence="2 3">GS1</strain>
    </source>
</reference>
<organism evidence="2 3">
    <name type="scientific">Glaciimonas soli</name>
    <dbReference type="NCBI Taxonomy" id="2590999"/>
    <lineage>
        <taxon>Bacteria</taxon>
        <taxon>Pseudomonadati</taxon>
        <taxon>Pseudomonadota</taxon>
        <taxon>Betaproteobacteria</taxon>
        <taxon>Burkholderiales</taxon>
        <taxon>Oxalobacteraceae</taxon>
        <taxon>Glaciimonas</taxon>
    </lineage>
</organism>
<comment type="caution">
    <text evidence="2">The sequence shown here is derived from an EMBL/GenBank/DDBJ whole genome shotgun (WGS) entry which is preliminary data.</text>
</comment>